<organism evidence="1">
    <name type="scientific">Xenopsylla cheopis</name>
    <name type="common">Oriental rat flea</name>
    <name type="synonym">Pulex cheopis</name>
    <dbReference type="NCBI Taxonomy" id="163159"/>
    <lineage>
        <taxon>Eukaryota</taxon>
        <taxon>Metazoa</taxon>
        <taxon>Ecdysozoa</taxon>
        <taxon>Arthropoda</taxon>
        <taxon>Hexapoda</taxon>
        <taxon>Insecta</taxon>
        <taxon>Pterygota</taxon>
        <taxon>Neoptera</taxon>
        <taxon>Endopterygota</taxon>
        <taxon>Siphonaptera</taxon>
        <taxon>Pulicidae</taxon>
        <taxon>Xenopsyllinae</taxon>
        <taxon>Xenopsylla</taxon>
    </lineage>
</organism>
<protein>
    <submittedName>
        <fullName evidence="1">Putative product</fullName>
    </submittedName>
</protein>
<name>A0A6M2DMC7_XENCH</name>
<dbReference type="EMBL" id="GIIL01002505">
    <property type="protein sequence ID" value="NOV46231.1"/>
    <property type="molecule type" value="Transcribed_RNA"/>
</dbReference>
<dbReference type="Pfam" id="PF11901">
    <property type="entry name" value="DM9"/>
    <property type="match status" value="1"/>
</dbReference>
<accession>A0A6M2DMC7</accession>
<dbReference type="PANTHER" id="PTHR31649:SF10">
    <property type="entry name" value="IP19903P-RELATED"/>
    <property type="match status" value="1"/>
</dbReference>
<dbReference type="PANTHER" id="PTHR31649">
    <property type="entry name" value="AGAP009604-PA"/>
    <property type="match status" value="1"/>
</dbReference>
<dbReference type="SMART" id="SM00696">
    <property type="entry name" value="DM9"/>
    <property type="match status" value="2"/>
</dbReference>
<evidence type="ECO:0000313" key="1">
    <source>
        <dbReference type="EMBL" id="NOV46231.1"/>
    </source>
</evidence>
<sequence length="165" mass="18480">MYRKQGTSYRTIHPPANLHGHKWINTDAYDCEGLCARGIVSGRDLDGSDIYLGRANYNGDILPAKIIPRNKAAYVAFAGEEIRVQHFQMLVQPEYKWIACQNGNVPTGATPIGETLHGETLYAERVRAHGALTVGKVHPSHKCCYIPFNGKEEKYTHYEVLVIQP</sequence>
<proteinExistence type="predicted"/>
<dbReference type="AlphaFoldDB" id="A0A6M2DMC7"/>
<dbReference type="InterPro" id="IPR006616">
    <property type="entry name" value="DM9_repeat"/>
</dbReference>
<reference evidence="1" key="1">
    <citation type="submission" date="2020-03" db="EMBL/GenBank/DDBJ databases">
        <title>Transcriptomic Profiling of the Digestive Tract of the Rat Flea, Xenopsylla cheopis, Following Blood Feeding and Infection with Yersinia pestis.</title>
        <authorList>
            <person name="Bland D.M."/>
            <person name="Martens C.A."/>
            <person name="Virtaneva K."/>
            <person name="Kanakabandi K."/>
            <person name="Long D."/>
            <person name="Rosenke R."/>
            <person name="Saturday G.A."/>
            <person name="Hoyt F.H."/>
            <person name="Bruno D.P."/>
            <person name="Ribeiro J.M.C."/>
            <person name="Hinnebusch J."/>
        </authorList>
    </citation>
    <scope>NUCLEOTIDE SEQUENCE</scope>
</reference>